<keyword evidence="3" id="KW-1185">Reference proteome</keyword>
<feature type="transmembrane region" description="Helical" evidence="1">
    <location>
        <begin position="122"/>
        <end position="139"/>
    </location>
</feature>
<keyword evidence="1" id="KW-1133">Transmembrane helix</keyword>
<accession>A0A830E7A3</accession>
<keyword evidence="1" id="KW-0812">Transmembrane</keyword>
<protein>
    <submittedName>
        <fullName evidence="2">Uncharacterized protein</fullName>
    </submittedName>
</protein>
<reference evidence="2" key="2">
    <citation type="submission" date="2020-09" db="EMBL/GenBank/DDBJ databases">
        <authorList>
            <person name="Sun Q."/>
            <person name="Ohkuma M."/>
        </authorList>
    </citation>
    <scope>NUCLEOTIDE SEQUENCE</scope>
    <source>
        <strain evidence="2">JCM 14359</strain>
    </source>
</reference>
<evidence type="ECO:0000313" key="3">
    <source>
        <dbReference type="Proteomes" id="UP000653099"/>
    </source>
</evidence>
<dbReference type="Pfam" id="PF26045">
    <property type="entry name" value="OB_2TM_halo"/>
    <property type="match status" value="1"/>
</dbReference>
<name>A0A830E7A3_9EURY</name>
<keyword evidence="1" id="KW-0472">Membrane</keyword>
<reference evidence="2" key="1">
    <citation type="journal article" date="2014" name="Int. J. Syst. Evol. Microbiol.">
        <title>Complete genome sequence of Corynebacterium casei LMG S-19264T (=DSM 44701T), isolated from a smear-ripened cheese.</title>
        <authorList>
            <consortium name="US DOE Joint Genome Institute (JGI-PGF)"/>
            <person name="Walter F."/>
            <person name="Albersmeier A."/>
            <person name="Kalinowski J."/>
            <person name="Ruckert C."/>
        </authorList>
    </citation>
    <scope>NUCLEOTIDE SEQUENCE</scope>
    <source>
        <strain evidence="2">JCM 14359</strain>
    </source>
</reference>
<evidence type="ECO:0000313" key="2">
    <source>
        <dbReference type="EMBL" id="GGI99136.1"/>
    </source>
</evidence>
<sequence length="157" mass="16882">MTPQPWIVRRLVILLGLCLAAAALVVGFGVQFNGTDAYPDAEGIDADYDAHVGETVHIWGEVTAAEKGYVVVTADTLSLRVSDPAPDDVAVGDQVQVYGRLAPGQRLVTTASDVQSPEALRNMYAVSIVGIALAAGSFLRRWRVDTDRWAFVPREGE</sequence>
<gene>
    <name evidence="2" type="ORF">GCM10008995_06270</name>
</gene>
<dbReference type="EMBL" id="BMOC01000002">
    <property type="protein sequence ID" value="GGI99136.1"/>
    <property type="molecule type" value="Genomic_DNA"/>
</dbReference>
<comment type="caution">
    <text evidence="2">The sequence shown here is derived from an EMBL/GenBank/DDBJ whole genome shotgun (WGS) entry which is preliminary data.</text>
</comment>
<dbReference type="AlphaFoldDB" id="A0A830E7A3"/>
<evidence type="ECO:0000256" key="1">
    <source>
        <dbReference type="SAM" id="Phobius"/>
    </source>
</evidence>
<dbReference type="Proteomes" id="UP000653099">
    <property type="component" value="Unassembled WGS sequence"/>
</dbReference>
<dbReference type="InterPro" id="IPR058927">
    <property type="entry name" value="OB_2TM"/>
</dbReference>
<proteinExistence type="predicted"/>
<organism evidence="2 3">
    <name type="scientific">Halobellus salinus</name>
    <dbReference type="NCBI Taxonomy" id="931585"/>
    <lineage>
        <taxon>Archaea</taxon>
        <taxon>Methanobacteriati</taxon>
        <taxon>Methanobacteriota</taxon>
        <taxon>Stenosarchaea group</taxon>
        <taxon>Halobacteria</taxon>
        <taxon>Halobacteriales</taxon>
        <taxon>Haloferacaceae</taxon>
        <taxon>Halobellus</taxon>
    </lineage>
</organism>